<evidence type="ECO:0000256" key="4">
    <source>
        <dbReference type="ARBA" id="ARBA00023242"/>
    </source>
</evidence>
<dbReference type="PANTHER" id="PTHR12202:SF0">
    <property type="entry name" value="ESF1 HOMOLOG"/>
    <property type="match status" value="1"/>
</dbReference>
<keyword evidence="9" id="KW-1185">Reference proteome</keyword>
<evidence type="ECO:0000313" key="9">
    <source>
        <dbReference type="Proteomes" id="UP000053201"/>
    </source>
</evidence>
<accession>A0A0L0H3V5</accession>
<dbReference type="Pfam" id="PF08159">
    <property type="entry name" value="NUC153"/>
    <property type="match status" value="1"/>
</dbReference>
<dbReference type="OrthoDB" id="431825at2759"/>
<dbReference type="OMA" id="DHDFAID"/>
<feature type="compositionally biased region" description="Basic and acidic residues" evidence="5">
    <location>
        <begin position="553"/>
        <end position="566"/>
    </location>
</feature>
<dbReference type="GO" id="GO:0032040">
    <property type="term" value="C:small-subunit processome"/>
    <property type="evidence" value="ECO:0007669"/>
    <property type="project" value="EnsemblFungi"/>
</dbReference>
<dbReference type="Proteomes" id="UP000053201">
    <property type="component" value="Unassembled WGS sequence"/>
</dbReference>
<dbReference type="GeneID" id="27691892"/>
<dbReference type="PANTHER" id="PTHR12202">
    <property type="entry name" value="ESF1 HOMOLOG"/>
    <property type="match status" value="1"/>
</dbReference>
<dbReference type="eggNOG" id="KOG2318">
    <property type="taxonomic scope" value="Eukaryota"/>
</dbReference>
<evidence type="ECO:0000313" key="8">
    <source>
        <dbReference type="EMBL" id="KNC95887.1"/>
    </source>
</evidence>
<feature type="region of interest" description="Disordered" evidence="5">
    <location>
        <begin position="90"/>
        <end position="121"/>
    </location>
</feature>
<dbReference type="InterPro" id="IPR012580">
    <property type="entry name" value="NUC153"/>
</dbReference>
<comment type="similarity">
    <text evidence="2">Belongs to the ESF1 family.</text>
</comment>
<feature type="region of interest" description="Disordered" evidence="5">
    <location>
        <begin position="1"/>
        <end position="30"/>
    </location>
</feature>
<dbReference type="FunCoup" id="A0A0L0H3V5">
    <property type="interactions" value="643"/>
</dbReference>
<feature type="compositionally biased region" description="Basic and acidic residues" evidence="5">
    <location>
        <begin position="528"/>
        <end position="539"/>
    </location>
</feature>
<protein>
    <submittedName>
        <fullName evidence="8">Uncharacterized protein</fullName>
    </submittedName>
</protein>
<feature type="domain" description="ESF1 RRM" evidence="7">
    <location>
        <begin position="179"/>
        <end position="327"/>
    </location>
</feature>
<feature type="compositionally biased region" description="Basic residues" evidence="5">
    <location>
        <begin position="567"/>
        <end position="577"/>
    </location>
</feature>
<feature type="region of interest" description="Disordered" evidence="5">
    <location>
        <begin position="608"/>
        <end position="696"/>
    </location>
</feature>
<evidence type="ECO:0000256" key="3">
    <source>
        <dbReference type="ARBA" id="ARBA00023054"/>
    </source>
</evidence>
<dbReference type="InterPro" id="IPR056750">
    <property type="entry name" value="RRM_ESF1"/>
</dbReference>
<feature type="compositionally biased region" description="Basic residues" evidence="5">
    <location>
        <begin position="463"/>
        <end position="473"/>
    </location>
</feature>
<evidence type="ECO:0000256" key="2">
    <source>
        <dbReference type="ARBA" id="ARBA00009087"/>
    </source>
</evidence>
<dbReference type="GO" id="GO:0006364">
    <property type="term" value="P:rRNA processing"/>
    <property type="evidence" value="ECO:0007669"/>
    <property type="project" value="EnsemblFungi"/>
</dbReference>
<dbReference type="STRING" id="645134.A0A0L0H3V5"/>
<dbReference type="AlphaFoldDB" id="A0A0L0H3V5"/>
<evidence type="ECO:0000259" key="6">
    <source>
        <dbReference type="Pfam" id="PF08159"/>
    </source>
</evidence>
<proteinExistence type="inferred from homology"/>
<keyword evidence="3" id="KW-0175">Coiled coil</keyword>
<feature type="compositionally biased region" description="Acidic residues" evidence="5">
    <location>
        <begin position="478"/>
        <end position="498"/>
    </location>
</feature>
<dbReference type="InParanoid" id="A0A0L0H3V5"/>
<reference evidence="8 9" key="1">
    <citation type="submission" date="2009-08" db="EMBL/GenBank/DDBJ databases">
        <title>The Genome Sequence of Spizellomyces punctatus strain DAOM BR117.</title>
        <authorList>
            <consortium name="The Broad Institute Genome Sequencing Platform"/>
            <person name="Russ C."/>
            <person name="Cuomo C."/>
            <person name="Shea T."/>
            <person name="Young S.K."/>
            <person name="Zeng Q."/>
            <person name="Koehrsen M."/>
            <person name="Haas B."/>
            <person name="Borodovsky M."/>
            <person name="Guigo R."/>
            <person name="Alvarado L."/>
            <person name="Berlin A."/>
            <person name="Bochicchio J."/>
            <person name="Borenstein D."/>
            <person name="Chapman S."/>
            <person name="Chen Z."/>
            <person name="Engels R."/>
            <person name="Freedman E."/>
            <person name="Gellesch M."/>
            <person name="Goldberg J."/>
            <person name="Griggs A."/>
            <person name="Gujja S."/>
            <person name="Heiman D."/>
            <person name="Hepburn T."/>
            <person name="Howarth C."/>
            <person name="Jen D."/>
            <person name="Larson L."/>
            <person name="Lewis B."/>
            <person name="Mehta T."/>
            <person name="Park D."/>
            <person name="Pearson M."/>
            <person name="Roberts A."/>
            <person name="Saif S."/>
            <person name="Shenoy N."/>
            <person name="Sisk P."/>
            <person name="Stolte C."/>
            <person name="Sykes S."/>
            <person name="Thomson T."/>
            <person name="Walk T."/>
            <person name="White J."/>
            <person name="Yandava C."/>
            <person name="Burger G."/>
            <person name="Gray M.W."/>
            <person name="Holland P.W.H."/>
            <person name="King N."/>
            <person name="Lang F.B.F."/>
            <person name="Roger A.J."/>
            <person name="Ruiz-Trillo I."/>
            <person name="Lander E."/>
            <person name="Nusbaum C."/>
        </authorList>
    </citation>
    <scope>NUCLEOTIDE SEQUENCE [LARGE SCALE GENOMIC DNA]</scope>
    <source>
        <strain evidence="8 9">DAOM BR117</strain>
    </source>
</reference>
<feature type="compositionally biased region" description="Basic residues" evidence="5">
    <location>
        <begin position="518"/>
        <end position="527"/>
    </location>
</feature>
<sequence>MAKNHKKSASGAKPSGNPSVQFADEPVTTDARFTRVYSDPRFIKPRKDATKVTIDSRFSKMLKSEEFGTGIAAPRVDKYGRPTKKTASKDLERFYKLDEEEKGTIDQDSESLSTSEVDESMEEEYNAVVAGYDLARGEGLVESDSDDDSYEDIEAEDGVEDAIEVGPYAEENVPTGDETYRFAVVNLDWDHVKAKDLFKVFDAFKPAQGAIKSVKIYPSEFGKERLEREAREGPPADIFGSPAGDDVLQPLIRAEDGTEDYDNIKLRKYQMERLKYYYAVVECDSVETARTIYKTCDGTEYEKSANFFDLRYIPTGMDFDDSPSDEAYDVPAAYQPKDFVTQALQHSNVKLTWDEDDDDRVRITRRKFTKNDLQDMDFKAYLASASEDEESDDNAQSLRAKYQALLQGNTDGNRDAFGNKETEEELEITFAPGLSEKAAALLEKKKERQAQKDETVFEQYLRKRKEKRKAKKTAQKEMDDEPLVSSGDEEIDMDDPFFSEEFGSEYQPKVSDTSERKQTKKALKSRKPSADDVKSKAELELLMLQDEGGPNSRHFDMKEVIKEEKGQKKKKGRKPKKERREGGVQDGFEIDIKDPRFASVLESHHFAIDPTNPQFKKTQAMEKVLQERRKRRDMKEDGQTIPQNRAQKAKNVSEEQTRPGSSNLSLLVESVKRKSAAAIGDRSLKGKRQKVAPVSS</sequence>
<dbReference type="EMBL" id="KQ257474">
    <property type="protein sequence ID" value="KNC95887.1"/>
    <property type="molecule type" value="Genomic_DNA"/>
</dbReference>
<evidence type="ECO:0000259" key="7">
    <source>
        <dbReference type="Pfam" id="PF25121"/>
    </source>
</evidence>
<gene>
    <name evidence="8" type="ORF">SPPG_08750</name>
</gene>
<evidence type="ECO:0000256" key="5">
    <source>
        <dbReference type="SAM" id="MobiDB-lite"/>
    </source>
</evidence>
<dbReference type="GO" id="GO:0003723">
    <property type="term" value="F:RNA binding"/>
    <property type="evidence" value="ECO:0007669"/>
    <property type="project" value="EnsemblFungi"/>
</dbReference>
<evidence type="ECO:0000256" key="1">
    <source>
        <dbReference type="ARBA" id="ARBA00004604"/>
    </source>
</evidence>
<feature type="domain" description="NUC153" evidence="6">
    <location>
        <begin position="594"/>
        <end position="622"/>
    </location>
</feature>
<feature type="region of interest" description="Disordered" evidence="5">
    <location>
        <begin position="463"/>
        <end position="589"/>
    </location>
</feature>
<feature type="compositionally biased region" description="Basic and acidic residues" evidence="5">
    <location>
        <begin position="90"/>
        <end position="105"/>
    </location>
</feature>
<dbReference type="Pfam" id="PF25121">
    <property type="entry name" value="RRM_ESF1"/>
    <property type="match status" value="1"/>
</dbReference>
<dbReference type="VEuPathDB" id="FungiDB:SPPG_08750"/>
<dbReference type="RefSeq" id="XP_016603927.1">
    <property type="nucleotide sequence ID" value="XM_016756905.1"/>
</dbReference>
<keyword evidence="4" id="KW-0539">Nucleus</keyword>
<dbReference type="InterPro" id="IPR039754">
    <property type="entry name" value="Esf1"/>
</dbReference>
<comment type="subcellular location">
    <subcellularLocation>
        <location evidence="1">Nucleus</location>
        <location evidence="1">Nucleolus</location>
    </subcellularLocation>
</comment>
<organism evidence="8 9">
    <name type="scientific">Spizellomyces punctatus (strain DAOM BR117)</name>
    <dbReference type="NCBI Taxonomy" id="645134"/>
    <lineage>
        <taxon>Eukaryota</taxon>
        <taxon>Fungi</taxon>
        <taxon>Fungi incertae sedis</taxon>
        <taxon>Chytridiomycota</taxon>
        <taxon>Chytridiomycota incertae sedis</taxon>
        <taxon>Chytridiomycetes</taxon>
        <taxon>Spizellomycetales</taxon>
        <taxon>Spizellomycetaceae</taxon>
        <taxon>Spizellomyces</taxon>
    </lineage>
</organism>
<name>A0A0L0H3V5_SPIPD</name>